<feature type="compositionally biased region" description="Pro residues" evidence="1">
    <location>
        <begin position="32"/>
        <end position="54"/>
    </location>
</feature>
<keyword evidence="2" id="KW-1133">Transmembrane helix</keyword>
<evidence type="ECO:0000256" key="1">
    <source>
        <dbReference type="SAM" id="MobiDB-lite"/>
    </source>
</evidence>
<feature type="region of interest" description="Disordered" evidence="1">
    <location>
        <begin position="201"/>
        <end position="238"/>
    </location>
</feature>
<dbReference type="AlphaFoldDB" id="A0AAN6YNF1"/>
<accession>A0AAN6YNF1</accession>
<evidence type="ECO:0000313" key="4">
    <source>
        <dbReference type="Proteomes" id="UP001301958"/>
    </source>
</evidence>
<name>A0AAN6YNF1_9PEZI</name>
<feature type="region of interest" description="Disordered" evidence="1">
    <location>
        <begin position="1"/>
        <end position="56"/>
    </location>
</feature>
<feature type="compositionally biased region" description="Low complexity" evidence="1">
    <location>
        <begin position="204"/>
        <end position="229"/>
    </location>
</feature>
<feature type="compositionally biased region" description="Low complexity" evidence="1">
    <location>
        <begin position="7"/>
        <end position="21"/>
    </location>
</feature>
<protein>
    <submittedName>
        <fullName evidence="3">Uncharacterized protein</fullName>
    </submittedName>
</protein>
<dbReference type="EMBL" id="MU865478">
    <property type="protein sequence ID" value="KAK4222329.1"/>
    <property type="molecule type" value="Genomic_DNA"/>
</dbReference>
<feature type="transmembrane region" description="Helical" evidence="2">
    <location>
        <begin position="172"/>
        <end position="193"/>
    </location>
</feature>
<evidence type="ECO:0000313" key="3">
    <source>
        <dbReference type="EMBL" id="KAK4222329.1"/>
    </source>
</evidence>
<dbReference type="Proteomes" id="UP001301958">
    <property type="component" value="Unassembled WGS sequence"/>
</dbReference>
<keyword evidence="4" id="KW-1185">Reference proteome</keyword>
<sequence length="353" mass="36794">MLPPSSPTLSSVSSSSPLDGSSNERSHRPVSHPSPSPSPSPPPPPTPAPAPPPKAAFKAYGQSYQYAENWQNPLPEFIFNSSYTHPAQIGVAVTTPTGSPTAAEVDGASYDDNRRNTTYTHYTTNGPTSSLHRSGTVASKETGVIMQPPQEEAIWIEPEEAPWYKRITRQQWLIAGVSFLGILAVLLAILGAMGKLTGSDDADTFSSASSTTSSTATNSPTSSTTSTTSRPQPTGDVKISCNDKSTFFTEINMVFTDKSDPDYSNATATAEECCVACLEASSAADNDSSCAGWLFDPGNKFTPCVRMFLNGGDGNNGGGDKQCPQGKAASTTFGGVGKKVGGMGPCSGRAISG</sequence>
<keyword evidence="2" id="KW-0472">Membrane</keyword>
<evidence type="ECO:0000256" key="2">
    <source>
        <dbReference type="SAM" id="Phobius"/>
    </source>
</evidence>
<feature type="region of interest" description="Disordered" evidence="1">
    <location>
        <begin position="95"/>
        <end position="114"/>
    </location>
</feature>
<proteinExistence type="predicted"/>
<gene>
    <name evidence="3" type="ORF">QBC38DRAFT_86866</name>
</gene>
<comment type="caution">
    <text evidence="3">The sequence shown here is derived from an EMBL/GenBank/DDBJ whole genome shotgun (WGS) entry which is preliminary data.</text>
</comment>
<reference evidence="3" key="1">
    <citation type="journal article" date="2023" name="Mol. Phylogenet. Evol.">
        <title>Genome-scale phylogeny and comparative genomics of the fungal order Sordariales.</title>
        <authorList>
            <person name="Hensen N."/>
            <person name="Bonometti L."/>
            <person name="Westerberg I."/>
            <person name="Brannstrom I.O."/>
            <person name="Guillou S."/>
            <person name="Cros-Aarteil S."/>
            <person name="Calhoun S."/>
            <person name="Haridas S."/>
            <person name="Kuo A."/>
            <person name="Mondo S."/>
            <person name="Pangilinan J."/>
            <person name="Riley R."/>
            <person name="LaButti K."/>
            <person name="Andreopoulos B."/>
            <person name="Lipzen A."/>
            <person name="Chen C."/>
            <person name="Yan M."/>
            <person name="Daum C."/>
            <person name="Ng V."/>
            <person name="Clum A."/>
            <person name="Steindorff A."/>
            <person name="Ohm R.A."/>
            <person name="Martin F."/>
            <person name="Silar P."/>
            <person name="Natvig D.O."/>
            <person name="Lalanne C."/>
            <person name="Gautier V."/>
            <person name="Ament-Velasquez S.L."/>
            <person name="Kruys A."/>
            <person name="Hutchinson M.I."/>
            <person name="Powell A.J."/>
            <person name="Barry K."/>
            <person name="Miller A.N."/>
            <person name="Grigoriev I.V."/>
            <person name="Debuchy R."/>
            <person name="Gladieux P."/>
            <person name="Hiltunen Thoren M."/>
            <person name="Johannesson H."/>
        </authorList>
    </citation>
    <scope>NUCLEOTIDE SEQUENCE</scope>
    <source>
        <strain evidence="3">CBS 990.96</strain>
    </source>
</reference>
<keyword evidence="2" id="KW-0812">Transmembrane</keyword>
<organism evidence="3 4">
    <name type="scientific">Podospora fimiseda</name>
    <dbReference type="NCBI Taxonomy" id="252190"/>
    <lineage>
        <taxon>Eukaryota</taxon>
        <taxon>Fungi</taxon>
        <taxon>Dikarya</taxon>
        <taxon>Ascomycota</taxon>
        <taxon>Pezizomycotina</taxon>
        <taxon>Sordariomycetes</taxon>
        <taxon>Sordariomycetidae</taxon>
        <taxon>Sordariales</taxon>
        <taxon>Podosporaceae</taxon>
        <taxon>Podospora</taxon>
    </lineage>
</organism>
<reference evidence="3" key="2">
    <citation type="submission" date="2023-05" db="EMBL/GenBank/DDBJ databases">
        <authorList>
            <consortium name="Lawrence Berkeley National Laboratory"/>
            <person name="Steindorff A."/>
            <person name="Hensen N."/>
            <person name="Bonometti L."/>
            <person name="Westerberg I."/>
            <person name="Brannstrom I.O."/>
            <person name="Guillou S."/>
            <person name="Cros-Aarteil S."/>
            <person name="Calhoun S."/>
            <person name="Haridas S."/>
            <person name="Kuo A."/>
            <person name="Mondo S."/>
            <person name="Pangilinan J."/>
            <person name="Riley R."/>
            <person name="Labutti K."/>
            <person name="Andreopoulos B."/>
            <person name="Lipzen A."/>
            <person name="Chen C."/>
            <person name="Yanf M."/>
            <person name="Daum C."/>
            <person name="Ng V."/>
            <person name="Clum A."/>
            <person name="Ohm R."/>
            <person name="Martin F."/>
            <person name="Silar P."/>
            <person name="Natvig D."/>
            <person name="Lalanne C."/>
            <person name="Gautier V."/>
            <person name="Ament-Velasquez S.L."/>
            <person name="Kruys A."/>
            <person name="Hutchinson M.I."/>
            <person name="Powell A.J."/>
            <person name="Barry K."/>
            <person name="Miller A.N."/>
            <person name="Grigoriev I.V."/>
            <person name="Debuchy R."/>
            <person name="Gladieux P."/>
            <person name="Thoren M.H."/>
            <person name="Johannesson H."/>
        </authorList>
    </citation>
    <scope>NUCLEOTIDE SEQUENCE</scope>
    <source>
        <strain evidence="3">CBS 990.96</strain>
    </source>
</reference>